<evidence type="ECO:0000256" key="5">
    <source>
        <dbReference type="ARBA" id="ARBA00023141"/>
    </source>
</evidence>
<dbReference type="GeneID" id="37876415"/>
<evidence type="ECO:0000256" key="6">
    <source>
        <dbReference type="ARBA" id="ARBA00047683"/>
    </source>
</evidence>
<dbReference type="InterPro" id="IPR006805">
    <property type="entry name" value="Anth_synth_I_N"/>
</dbReference>
<comment type="similarity">
    <text evidence="2">Belongs to the anthranilate synthase component I family.</text>
</comment>
<keyword evidence="11" id="KW-1185">Reference proteome</keyword>
<organism evidence="10 11">
    <name type="scientific">Halalkaliarchaeum desulfuricum</name>
    <dbReference type="NCBI Taxonomy" id="2055893"/>
    <lineage>
        <taxon>Archaea</taxon>
        <taxon>Methanobacteriati</taxon>
        <taxon>Methanobacteriota</taxon>
        <taxon>Stenosarchaea group</taxon>
        <taxon>Halobacteria</taxon>
        <taxon>Halobacteriales</taxon>
        <taxon>Haloferacaceae</taxon>
        <taxon>Halalkaliarchaeum</taxon>
    </lineage>
</organism>
<keyword evidence="10" id="KW-0456">Lyase</keyword>
<dbReference type="InterPro" id="IPR019999">
    <property type="entry name" value="Anth_synth_I-like"/>
</dbReference>
<evidence type="ECO:0000256" key="4">
    <source>
        <dbReference type="ARBA" id="ARBA00022822"/>
    </source>
</evidence>
<dbReference type="GO" id="GO:0000162">
    <property type="term" value="P:L-tryptophan biosynthetic process"/>
    <property type="evidence" value="ECO:0007669"/>
    <property type="project" value="UniProtKB-UniPathway"/>
</dbReference>
<dbReference type="UniPathway" id="UPA00035">
    <property type="reaction ID" value="UER00040"/>
</dbReference>
<dbReference type="InterPro" id="IPR005801">
    <property type="entry name" value="ADC_synthase"/>
</dbReference>
<proteinExistence type="inferred from homology"/>
<dbReference type="EC" id="4.1.3.27" evidence="3"/>
<dbReference type="PANTHER" id="PTHR11236:SF9">
    <property type="entry name" value="ANTHRANILATE SYNTHASE COMPONENT 1"/>
    <property type="match status" value="1"/>
</dbReference>
<dbReference type="PANTHER" id="PTHR11236">
    <property type="entry name" value="AMINOBENZOATE/ANTHRANILATE SYNTHASE"/>
    <property type="match status" value="1"/>
</dbReference>
<dbReference type="AlphaFoldDB" id="A0A343TF67"/>
<feature type="compositionally biased region" description="Basic and acidic residues" evidence="7">
    <location>
        <begin position="309"/>
        <end position="323"/>
    </location>
</feature>
<feature type="domain" description="Chorismate-utilising enzyme C-terminal" evidence="8">
    <location>
        <begin position="250"/>
        <end position="523"/>
    </location>
</feature>
<dbReference type="EMBL" id="CP025066">
    <property type="protein sequence ID" value="AUX07739.1"/>
    <property type="molecule type" value="Genomic_DNA"/>
</dbReference>
<dbReference type="Proteomes" id="UP000263012">
    <property type="component" value="Chromosome"/>
</dbReference>
<evidence type="ECO:0000256" key="7">
    <source>
        <dbReference type="SAM" id="MobiDB-lite"/>
    </source>
</evidence>
<comment type="catalytic activity">
    <reaction evidence="6">
        <text>chorismate + L-glutamine = anthranilate + pyruvate + L-glutamate + H(+)</text>
        <dbReference type="Rhea" id="RHEA:21732"/>
        <dbReference type="ChEBI" id="CHEBI:15361"/>
        <dbReference type="ChEBI" id="CHEBI:15378"/>
        <dbReference type="ChEBI" id="CHEBI:16567"/>
        <dbReference type="ChEBI" id="CHEBI:29748"/>
        <dbReference type="ChEBI" id="CHEBI:29985"/>
        <dbReference type="ChEBI" id="CHEBI:58359"/>
        <dbReference type="EC" id="4.1.3.27"/>
    </reaction>
</comment>
<evidence type="ECO:0000259" key="9">
    <source>
        <dbReference type="Pfam" id="PF04715"/>
    </source>
</evidence>
<feature type="region of interest" description="Disordered" evidence="7">
    <location>
        <begin position="309"/>
        <end position="328"/>
    </location>
</feature>
<feature type="domain" description="Anthranilate synthase component I N-terminal" evidence="9">
    <location>
        <begin position="36"/>
        <end position="165"/>
    </location>
</feature>
<evidence type="ECO:0000313" key="10">
    <source>
        <dbReference type="EMBL" id="AUX07739.1"/>
    </source>
</evidence>
<dbReference type="GO" id="GO:0004049">
    <property type="term" value="F:anthranilate synthase activity"/>
    <property type="evidence" value="ECO:0007669"/>
    <property type="project" value="UniProtKB-EC"/>
</dbReference>
<dbReference type="InterPro" id="IPR015890">
    <property type="entry name" value="Chorismate_C"/>
</dbReference>
<name>A0A343TF67_9EURY</name>
<dbReference type="PRINTS" id="PR00095">
    <property type="entry name" value="ANTSNTHASEI"/>
</dbReference>
<keyword evidence="4" id="KW-0028">Amino-acid biosynthesis</keyword>
<keyword evidence="4" id="KW-0822">Tryptophan biosynthesis</keyword>
<evidence type="ECO:0000256" key="2">
    <source>
        <dbReference type="ARBA" id="ARBA00009562"/>
    </source>
</evidence>
<dbReference type="SUPFAM" id="SSF56322">
    <property type="entry name" value="ADC synthase"/>
    <property type="match status" value="1"/>
</dbReference>
<accession>A0A343TF67</accession>
<dbReference type="Gene3D" id="3.60.120.10">
    <property type="entry name" value="Anthranilate synthase"/>
    <property type="match status" value="1"/>
</dbReference>
<evidence type="ECO:0000259" key="8">
    <source>
        <dbReference type="Pfam" id="PF00425"/>
    </source>
</evidence>
<sequence length="550" mass="59077">MRIAVETDRAAFRATAAAAPPGARVPVELRVTVPDPYGAYRRARDGPGGIYLETTGGQSGWGYFGVDPAERLTVSPDAVVADPDLAADAEAGTYADYRRPSPTLSALSGVLDAGDLARGGCSVPYPCGVVGWLSYDVARELETLPEETDNERELPRLQAALFDRLAAWKEPHEGDVTLHVTACPTVGGSADSAPADSAPADSEEDLDAVYDAAVERARDLAERALDGDPDVGPAPVDATEARFESDCGPAAFADRVRQVKAYIRDGDTFQANISQRLVAPAAVHPVEAYDALREVNPAPYSGLLEFARDRGRGENGNTGRDDGPGETLGVDLVSASPELLLHRDGRRLVTEPIAGTRPRGETLAEDADFERDLLVDEKERAEHAMLVDLERNDLGKVCEYGTVEVSEYRRVDRYSEVMHLVSLVDGTARPDVGLADALGATFPGGTITGAPKPRTMEIIDEVEKTRRGPYTGSMFVAGFDGTATSNIVIRTLTRWRDEYHLRVGAGIVHDSDPDFEYEETLAKGRALVTAIDEALAAGRMRVDEPEVSDD</sequence>
<comment type="pathway">
    <text evidence="1">Amino-acid biosynthesis; L-tryptophan biosynthesis; L-tryptophan from chorismate: step 1/5.</text>
</comment>
<dbReference type="KEGG" id="hdf:AArcSl_0081"/>
<evidence type="ECO:0000313" key="11">
    <source>
        <dbReference type="Proteomes" id="UP000263012"/>
    </source>
</evidence>
<dbReference type="OrthoDB" id="25514at2157"/>
<evidence type="ECO:0000256" key="3">
    <source>
        <dbReference type="ARBA" id="ARBA00012266"/>
    </source>
</evidence>
<dbReference type="Pfam" id="PF04715">
    <property type="entry name" value="Anth_synt_I_N"/>
    <property type="match status" value="1"/>
</dbReference>
<gene>
    <name evidence="10" type="primary">trpE</name>
    <name evidence="10" type="ORF">AArcSl_0081</name>
</gene>
<dbReference type="RefSeq" id="WP_119813648.1">
    <property type="nucleotide sequence ID" value="NZ_CP025066.1"/>
</dbReference>
<keyword evidence="5" id="KW-0057">Aromatic amino acid biosynthesis</keyword>
<dbReference type="Pfam" id="PF00425">
    <property type="entry name" value="Chorismate_bind"/>
    <property type="match status" value="1"/>
</dbReference>
<reference evidence="11" key="1">
    <citation type="submission" date="2017-11" db="EMBL/GenBank/DDBJ databases">
        <title>Phenotypic and genomic properties of facultatively anaerobic sulfur-reducing natronoarchaea from hypersaline soda lakes.</title>
        <authorList>
            <person name="Sorokin D.Y."/>
            <person name="Kublanov I.V."/>
            <person name="Roman P."/>
            <person name="Sinninghe Damste J.S."/>
            <person name="Golyshin P.N."/>
            <person name="Rojo D."/>
            <person name="Ciordia S."/>
            <person name="Mena M.D.C."/>
            <person name="Ferrer M."/>
            <person name="Messina E."/>
            <person name="Smedile F."/>
            <person name="La Spada G."/>
            <person name="La Cono V."/>
            <person name="Yakimov M.M."/>
        </authorList>
    </citation>
    <scope>NUCLEOTIDE SEQUENCE [LARGE SCALE GENOMIC DNA]</scope>
    <source>
        <strain evidence="11">AArc-Sl</strain>
    </source>
</reference>
<protein>
    <recommendedName>
        <fullName evidence="3">anthranilate synthase</fullName>
        <ecNumber evidence="3">4.1.3.27</ecNumber>
    </recommendedName>
</protein>
<evidence type="ECO:0000256" key="1">
    <source>
        <dbReference type="ARBA" id="ARBA00004873"/>
    </source>
</evidence>